<dbReference type="RefSeq" id="WP_085231167.1">
    <property type="nucleotide sequence ID" value="NZ_AP022613.1"/>
</dbReference>
<dbReference type="InterPro" id="IPR007438">
    <property type="entry name" value="DUF488"/>
</dbReference>
<name>A0A1X1TQD3_9MYCO</name>
<dbReference type="PANTHER" id="PTHR39337">
    <property type="entry name" value="BLR5642 PROTEIN"/>
    <property type="match status" value="1"/>
</dbReference>
<evidence type="ECO:0000313" key="1">
    <source>
        <dbReference type="EMBL" id="BBZ40282.1"/>
    </source>
</evidence>
<evidence type="ECO:0000313" key="2">
    <source>
        <dbReference type="Proteomes" id="UP000467385"/>
    </source>
</evidence>
<dbReference type="AlphaFoldDB" id="A0A1X1TQD3"/>
<proteinExistence type="predicted"/>
<protein>
    <submittedName>
        <fullName evidence="1">Uncharacterized protein</fullName>
    </submittedName>
</protein>
<dbReference type="Pfam" id="PF04343">
    <property type="entry name" value="DUF488"/>
    <property type="match status" value="1"/>
</dbReference>
<keyword evidence="2" id="KW-1185">Reference proteome</keyword>
<dbReference type="PANTHER" id="PTHR39337:SF1">
    <property type="entry name" value="BLR5642 PROTEIN"/>
    <property type="match status" value="1"/>
</dbReference>
<accession>A0A1X1TQD3</accession>
<reference evidence="1 2" key="1">
    <citation type="journal article" date="2019" name="Emerg. Microbes Infect.">
        <title>Comprehensive subspecies identification of 175 nontuberculous mycobacteria species based on 7547 genomic profiles.</title>
        <authorList>
            <person name="Matsumoto Y."/>
            <person name="Kinjo T."/>
            <person name="Motooka D."/>
            <person name="Nabeya D."/>
            <person name="Jung N."/>
            <person name="Uechi K."/>
            <person name="Horii T."/>
            <person name="Iida T."/>
            <person name="Fujita J."/>
            <person name="Nakamura S."/>
        </authorList>
    </citation>
    <scope>NUCLEOTIDE SEQUENCE [LARGE SCALE GENOMIC DNA]</scope>
    <source>
        <strain evidence="1 2">JCM 14738</strain>
    </source>
</reference>
<sequence>MNIYTIGFTKKSADGFFGLLRDSGASTLVDVRLNNVSQLAGFAKRDDLRYFLREICGMAYVHRSDLAPTQPMLDAYRKGGGTWAEYEHQFLQLMKRRRIEETASRELLDNSVLLCSEDKPDYCHRRLVAEYLARHWEGVDIKHLV</sequence>
<organism evidence="1 2">
    <name type="scientific">Mycobacterium conspicuum</name>
    <dbReference type="NCBI Taxonomy" id="44010"/>
    <lineage>
        <taxon>Bacteria</taxon>
        <taxon>Bacillati</taxon>
        <taxon>Actinomycetota</taxon>
        <taxon>Actinomycetes</taxon>
        <taxon>Mycobacteriales</taxon>
        <taxon>Mycobacteriaceae</taxon>
        <taxon>Mycobacterium</taxon>
    </lineage>
</organism>
<gene>
    <name evidence="1" type="ORF">MCNS_33450</name>
</gene>
<dbReference type="EMBL" id="AP022613">
    <property type="protein sequence ID" value="BBZ40282.1"/>
    <property type="molecule type" value="Genomic_DNA"/>
</dbReference>
<dbReference type="Proteomes" id="UP000467385">
    <property type="component" value="Chromosome"/>
</dbReference>
<dbReference type="OrthoDB" id="9789109at2"/>